<dbReference type="PANTHER" id="PTHR33067">
    <property type="entry name" value="RNA-DIRECTED DNA POLYMERASE-RELATED"/>
    <property type="match status" value="1"/>
</dbReference>
<name>A0AAD4UV67_PRUDU</name>
<dbReference type="EMBL" id="JAJFAZ020000008">
    <property type="protein sequence ID" value="KAI5313248.1"/>
    <property type="molecule type" value="Genomic_DNA"/>
</dbReference>
<proteinExistence type="predicted"/>
<dbReference type="InterPro" id="IPR021109">
    <property type="entry name" value="Peptidase_aspartic_dom_sf"/>
</dbReference>
<comment type="caution">
    <text evidence="1">The sequence shown here is derived from an EMBL/GenBank/DDBJ whole genome shotgun (WGS) entry which is preliminary data.</text>
</comment>
<dbReference type="Gene3D" id="2.40.70.10">
    <property type="entry name" value="Acid Proteases"/>
    <property type="match status" value="1"/>
</dbReference>
<dbReference type="PANTHER" id="PTHR33067:SF31">
    <property type="entry name" value="RNA-DIRECTED DNA POLYMERASE"/>
    <property type="match status" value="1"/>
</dbReference>
<protein>
    <submittedName>
        <fullName evidence="1">Uncharacterized protein</fullName>
    </submittedName>
</protein>
<gene>
    <name evidence="1" type="ORF">L3X38_042422</name>
</gene>
<dbReference type="AlphaFoldDB" id="A0AAD4UV67"/>
<keyword evidence="2" id="KW-1185">Reference proteome</keyword>
<evidence type="ECO:0000313" key="2">
    <source>
        <dbReference type="Proteomes" id="UP001054821"/>
    </source>
</evidence>
<reference evidence="1 2" key="1">
    <citation type="journal article" date="2022" name="G3 (Bethesda)">
        <title>Whole-genome sequence and methylome profiling of the almond [Prunus dulcis (Mill.) D.A. Webb] cultivar 'Nonpareil'.</title>
        <authorList>
            <person name="D'Amico-Willman K.M."/>
            <person name="Ouma W.Z."/>
            <person name="Meulia T."/>
            <person name="Sideli G.M."/>
            <person name="Gradziel T.M."/>
            <person name="Fresnedo-Ramirez J."/>
        </authorList>
    </citation>
    <scope>NUCLEOTIDE SEQUENCE [LARGE SCALE GENOMIC DNA]</scope>
    <source>
        <strain evidence="1">Clone GOH B32 T37-40</strain>
    </source>
</reference>
<sequence length="171" mass="19357">MLTPSPPLKPYVPPIPFPLTLKKNKIDEQSSNFLETFKKMADKSITYSDGIIEDVLVKVDTLIFSTDFLVLDMEEDSEKQLILGRSFLITGRPLIDVEEGLLTVRIGNEKATFKVCEPITFHGKAKENETLSHLLVHASISKVDKPRVPESTLYLDELKPYDPGRKELEEL</sequence>
<accession>A0AAD4UV67</accession>
<organism evidence="1 2">
    <name type="scientific">Prunus dulcis</name>
    <name type="common">Almond</name>
    <name type="synonym">Amygdalus dulcis</name>
    <dbReference type="NCBI Taxonomy" id="3755"/>
    <lineage>
        <taxon>Eukaryota</taxon>
        <taxon>Viridiplantae</taxon>
        <taxon>Streptophyta</taxon>
        <taxon>Embryophyta</taxon>
        <taxon>Tracheophyta</taxon>
        <taxon>Spermatophyta</taxon>
        <taxon>Magnoliopsida</taxon>
        <taxon>eudicotyledons</taxon>
        <taxon>Gunneridae</taxon>
        <taxon>Pentapetalae</taxon>
        <taxon>rosids</taxon>
        <taxon>fabids</taxon>
        <taxon>Rosales</taxon>
        <taxon>Rosaceae</taxon>
        <taxon>Amygdaloideae</taxon>
        <taxon>Amygdaleae</taxon>
        <taxon>Prunus</taxon>
    </lineage>
</organism>
<dbReference type="Proteomes" id="UP001054821">
    <property type="component" value="Chromosome 8"/>
</dbReference>
<evidence type="ECO:0000313" key="1">
    <source>
        <dbReference type="EMBL" id="KAI5313248.1"/>
    </source>
</evidence>